<evidence type="ECO:0000256" key="8">
    <source>
        <dbReference type="ARBA" id="ARBA00047599"/>
    </source>
</evidence>
<keyword evidence="3" id="KW-0285">Flavoprotein</keyword>
<feature type="compositionally biased region" description="Low complexity" evidence="11">
    <location>
        <begin position="52"/>
        <end position="63"/>
    </location>
</feature>
<evidence type="ECO:0000259" key="12">
    <source>
        <dbReference type="Pfam" id="PF07992"/>
    </source>
</evidence>
<dbReference type="EMBL" id="DF238784">
    <property type="protein sequence ID" value="GAC94532.1"/>
    <property type="molecule type" value="Genomic_DNA"/>
</dbReference>
<organism evidence="14 15">
    <name type="scientific">Pseudozyma hubeiensis (strain SY62)</name>
    <name type="common">Yeast</name>
    <dbReference type="NCBI Taxonomy" id="1305764"/>
    <lineage>
        <taxon>Eukaryota</taxon>
        <taxon>Fungi</taxon>
        <taxon>Dikarya</taxon>
        <taxon>Basidiomycota</taxon>
        <taxon>Ustilaginomycotina</taxon>
        <taxon>Ustilaginomycetes</taxon>
        <taxon>Ustilaginales</taxon>
        <taxon>Ustilaginaceae</taxon>
        <taxon>Pseudozyma</taxon>
    </lineage>
</organism>
<evidence type="ECO:0000256" key="7">
    <source>
        <dbReference type="ARBA" id="ARBA00023027"/>
    </source>
</evidence>
<keyword evidence="5" id="KW-0809">Transit peptide</keyword>
<dbReference type="RefSeq" id="XP_012188119.1">
    <property type="nucleotide sequence ID" value="XM_012332729.1"/>
</dbReference>
<dbReference type="HOGENOM" id="CLU_021377_1_0_1"/>
<evidence type="ECO:0000256" key="10">
    <source>
        <dbReference type="SAM" id="Coils"/>
    </source>
</evidence>
<feature type="domain" description="FAD/NAD(P)-binding" evidence="12">
    <location>
        <begin position="122"/>
        <end position="453"/>
    </location>
</feature>
<evidence type="ECO:0000256" key="4">
    <source>
        <dbReference type="ARBA" id="ARBA00022827"/>
    </source>
</evidence>
<sequence length="575" mass="63677">MASSSLVLRASRLAAPSTSAAAAPAAPSSTLMQQQQTRNIFWTRSRKNDKAAAVLQAAQNDAQPQLPPPDSNGNGKKKGGFFRTVRRTFYVIALGSLGTYAYFVYQGRHPPDQLPQDPTKKTIVVLGSGWGSTSLLKNIDTEEYNVVVISPHNYFLFTPLLPSVTVGTLDGRSIVQPTRHTTRFKTREVKVYEADCEYIDPVNKTVTFEDCSEIKGSVSKVTIPYDYLVYSVGTENQTFGIEGVKKHACFLKELNDAEKIRARLIDCVESAAIKGQSDEEIDRLLHMVVVGGGPTGIEYAAELRDFVESDLIRWYPEVANKLRVTLIEALPNILPMFSQTLIKYTESTFKENSIDILTKHMVKDVDNRDVLVKTPSGEEKKIPYGLLVWAAGNTARPLTRQLMASLPEAQKNRRGLDVDDHMRLKGAEDSIFALGDATATQFAPTAQAASQQGAYLARVFNQLARLNLLEGKLEEAKKNNADASELSGLERQIEKAAKIRPFKYSHQGSLAYIGSEKAIADIPLLGNNQIASGGVVTFMFWRSAYMSMLFSLRNRSLVAADWFKVFLFGRDVSRE</sequence>
<dbReference type="Gene3D" id="3.50.50.100">
    <property type="match status" value="1"/>
</dbReference>
<evidence type="ECO:0000313" key="14">
    <source>
        <dbReference type="EMBL" id="GAC94532.1"/>
    </source>
</evidence>
<evidence type="ECO:0000256" key="2">
    <source>
        <dbReference type="ARBA" id="ARBA00012637"/>
    </source>
</evidence>
<keyword evidence="10" id="KW-0175">Coiled coil</keyword>
<comment type="similarity">
    <text evidence="1">Belongs to the NADH dehydrogenase family.</text>
</comment>
<evidence type="ECO:0000256" key="1">
    <source>
        <dbReference type="ARBA" id="ARBA00005272"/>
    </source>
</evidence>
<dbReference type="AlphaFoldDB" id="R9P0H1"/>
<feature type="region of interest" description="Disordered" evidence="11">
    <location>
        <begin position="52"/>
        <end position="78"/>
    </location>
</feature>
<feature type="domain" description="External alternative NADH-ubiquinone oxidoreductase-like C-terminal" evidence="13">
    <location>
        <begin position="506"/>
        <end position="571"/>
    </location>
</feature>
<feature type="coiled-coil region" evidence="10">
    <location>
        <begin position="459"/>
        <end position="486"/>
    </location>
</feature>
<comment type="catalytic activity">
    <reaction evidence="8">
        <text>a quinone + NADH + H(+) = a quinol + NAD(+)</text>
        <dbReference type="Rhea" id="RHEA:46160"/>
        <dbReference type="ChEBI" id="CHEBI:15378"/>
        <dbReference type="ChEBI" id="CHEBI:24646"/>
        <dbReference type="ChEBI" id="CHEBI:57540"/>
        <dbReference type="ChEBI" id="CHEBI:57945"/>
        <dbReference type="ChEBI" id="CHEBI:132124"/>
        <dbReference type="EC" id="1.6.5.9"/>
    </reaction>
</comment>
<dbReference type="InterPro" id="IPR036188">
    <property type="entry name" value="FAD/NAD-bd_sf"/>
</dbReference>
<proteinExistence type="inferred from homology"/>
<dbReference type="InterPro" id="IPR045024">
    <property type="entry name" value="NDH-2"/>
</dbReference>
<accession>R9P0H1</accession>
<keyword evidence="15" id="KW-1185">Reference proteome</keyword>
<dbReference type="OrthoDB" id="3244603at2759"/>
<dbReference type="STRING" id="1305764.R9P0H1"/>
<dbReference type="EC" id="1.6.5.9" evidence="2"/>
<protein>
    <recommendedName>
        <fullName evidence="2">NADH:ubiquinone reductase (non-electrogenic)</fullName>
        <ecNumber evidence="2">1.6.5.9</ecNumber>
    </recommendedName>
</protein>
<dbReference type="InterPro" id="IPR023753">
    <property type="entry name" value="FAD/NAD-binding_dom"/>
</dbReference>
<name>R9P0H1_PSEHS</name>
<dbReference type="Pfam" id="PF07992">
    <property type="entry name" value="Pyr_redox_2"/>
    <property type="match status" value="1"/>
</dbReference>
<evidence type="ECO:0000256" key="6">
    <source>
        <dbReference type="ARBA" id="ARBA00023002"/>
    </source>
</evidence>
<dbReference type="GO" id="GO:0050136">
    <property type="term" value="F:NADH dehydrogenase (quinone) (non-electrogenic) activity"/>
    <property type="evidence" value="ECO:0007669"/>
    <property type="project" value="UniProtKB-EC"/>
</dbReference>
<evidence type="ECO:0000256" key="5">
    <source>
        <dbReference type="ARBA" id="ARBA00022946"/>
    </source>
</evidence>
<dbReference type="SUPFAM" id="SSF51905">
    <property type="entry name" value="FAD/NAD(P)-binding domain"/>
    <property type="match status" value="2"/>
</dbReference>
<dbReference type="PANTHER" id="PTHR43706">
    <property type="entry name" value="NADH DEHYDROGENASE"/>
    <property type="match status" value="1"/>
</dbReference>
<reference evidence="15" key="1">
    <citation type="journal article" date="2013" name="Genome Announc.">
        <title>Draft genome sequence of the basidiomycetous yeast-like fungus Pseudozyma hubeiensis SY62, which produces an abundant amount of the biosurfactant mannosylerythritol lipids.</title>
        <authorList>
            <person name="Konishi M."/>
            <person name="Hatada Y."/>
            <person name="Horiuchi J."/>
        </authorList>
    </citation>
    <scope>NUCLEOTIDE SEQUENCE [LARGE SCALE GENOMIC DNA]</scope>
    <source>
        <strain evidence="15">SY62</strain>
    </source>
</reference>
<dbReference type="InterPro" id="IPR054585">
    <property type="entry name" value="NDH2-like_C"/>
</dbReference>
<dbReference type="Proteomes" id="UP000014071">
    <property type="component" value="Unassembled WGS sequence"/>
</dbReference>
<gene>
    <name evidence="14" type="ORF">PHSY_002104</name>
</gene>
<keyword evidence="6" id="KW-0560">Oxidoreductase</keyword>
<keyword evidence="7" id="KW-0520">NAD</keyword>
<evidence type="ECO:0000259" key="13">
    <source>
        <dbReference type="Pfam" id="PF22366"/>
    </source>
</evidence>
<dbReference type="PANTHER" id="PTHR43706:SF47">
    <property type="entry name" value="EXTERNAL NADH-UBIQUINONE OXIDOREDUCTASE 1, MITOCHONDRIAL-RELATED"/>
    <property type="match status" value="1"/>
</dbReference>
<evidence type="ECO:0000256" key="3">
    <source>
        <dbReference type="ARBA" id="ARBA00022630"/>
    </source>
</evidence>
<dbReference type="eggNOG" id="KOG2495">
    <property type="taxonomic scope" value="Eukaryota"/>
</dbReference>
<evidence type="ECO:0000256" key="9">
    <source>
        <dbReference type="ARBA" id="ARBA00049010"/>
    </source>
</evidence>
<evidence type="ECO:0000313" key="15">
    <source>
        <dbReference type="Proteomes" id="UP000014071"/>
    </source>
</evidence>
<keyword evidence="4" id="KW-0274">FAD</keyword>
<dbReference type="GeneID" id="24107398"/>
<dbReference type="GO" id="GO:0005739">
    <property type="term" value="C:mitochondrion"/>
    <property type="evidence" value="ECO:0007669"/>
    <property type="project" value="TreeGrafter"/>
</dbReference>
<dbReference type="Pfam" id="PF22366">
    <property type="entry name" value="NDH2_C"/>
    <property type="match status" value="1"/>
</dbReference>
<evidence type="ECO:0000256" key="11">
    <source>
        <dbReference type="SAM" id="MobiDB-lite"/>
    </source>
</evidence>
<comment type="catalytic activity">
    <reaction evidence="9">
        <text>a ubiquinone + NADH + H(+) = a ubiquinol + NAD(+)</text>
        <dbReference type="Rhea" id="RHEA:23152"/>
        <dbReference type="Rhea" id="RHEA-COMP:9565"/>
        <dbReference type="Rhea" id="RHEA-COMP:9566"/>
        <dbReference type="ChEBI" id="CHEBI:15378"/>
        <dbReference type="ChEBI" id="CHEBI:16389"/>
        <dbReference type="ChEBI" id="CHEBI:17976"/>
        <dbReference type="ChEBI" id="CHEBI:57540"/>
        <dbReference type="ChEBI" id="CHEBI:57945"/>
    </reaction>
</comment>